<dbReference type="Proteomes" id="UP000053257">
    <property type="component" value="Unassembled WGS sequence"/>
</dbReference>
<evidence type="ECO:0000256" key="1">
    <source>
        <dbReference type="ARBA" id="ARBA00022553"/>
    </source>
</evidence>
<dbReference type="OrthoDB" id="60033at2759"/>
<dbReference type="Pfam" id="PF00072">
    <property type="entry name" value="Response_reg"/>
    <property type="match status" value="1"/>
</dbReference>
<feature type="non-terminal residue" evidence="5">
    <location>
        <position position="1"/>
    </location>
</feature>
<keyword evidence="6" id="KW-1185">Reference proteome</keyword>
<organism evidence="5 6">
    <name type="scientific">Phlebiopsis gigantea (strain 11061_1 CR5-6)</name>
    <name type="common">White-rot fungus</name>
    <name type="synonym">Peniophora gigantea</name>
    <dbReference type="NCBI Taxonomy" id="745531"/>
    <lineage>
        <taxon>Eukaryota</taxon>
        <taxon>Fungi</taxon>
        <taxon>Dikarya</taxon>
        <taxon>Basidiomycota</taxon>
        <taxon>Agaricomycotina</taxon>
        <taxon>Agaricomycetes</taxon>
        <taxon>Polyporales</taxon>
        <taxon>Phanerochaetaceae</taxon>
        <taxon>Phlebiopsis</taxon>
    </lineage>
</organism>
<dbReference type="AlphaFoldDB" id="A0A0C3RYG1"/>
<dbReference type="FunFam" id="3.40.50.2300:FF:000212">
    <property type="entry name" value="Stress response regulator/HFS transcription factor"/>
    <property type="match status" value="1"/>
</dbReference>
<name>A0A0C3RYG1_PHLG1</name>
<feature type="modified residue" description="4-aspartylphosphate" evidence="3">
    <location>
        <position position="70"/>
    </location>
</feature>
<proteinExistence type="predicted"/>
<evidence type="ECO:0000256" key="2">
    <source>
        <dbReference type="ARBA" id="ARBA00023012"/>
    </source>
</evidence>
<protein>
    <recommendedName>
        <fullName evidence="4">Response regulatory domain-containing protein</fullName>
    </recommendedName>
</protein>
<dbReference type="STRING" id="745531.A0A0C3RYG1"/>
<accession>A0A0C3RYG1</accession>
<sequence>AGQKLRVRRSTYVPGWAVPPRVLLVDDDAISRKLSSKFLQVFGCTIDVAVDGEIAVNKMNLEKYDLVLMDIVMPRLDGVSATSLIRQFDHMTPIISMTSNSKPDDITKYYSSGMNDILPKPFTKDGLLEMLEVRPPCARPARR</sequence>
<keyword evidence="2" id="KW-0902">Two-component regulatory system</keyword>
<gene>
    <name evidence="5" type="ORF">PHLGIDRAFT_80861</name>
</gene>
<evidence type="ECO:0000256" key="3">
    <source>
        <dbReference type="PROSITE-ProRule" id="PRU00169"/>
    </source>
</evidence>
<dbReference type="PANTHER" id="PTHR45339">
    <property type="entry name" value="HYBRID SIGNAL TRANSDUCTION HISTIDINE KINASE J"/>
    <property type="match status" value="1"/>
</dbReference>
<dbReference type="Gene3D" id="3.40.50.2300">
    <property type="match status" value="1"/>
</dbReference>
<dbReference type="InterPro" id="IPR001789">
    <property type="entry name" value="Sig_transdc_resp-reg_receiver"/>
</dbReference>
<dbReference type="GO" id="GO:0000160">
    <property type="term" value="P:phosphorelay signal transduction system"/>
    <property type="evidence" value="ECO:0007669"/>
    <property type="project" value="UniProtKB-KW"/>
</dbReference>
<dbReference type="CDD" id="cd17546">
    <property type="entry name" value="REC_hyHK_CKI1_RcsC-like"/>
    <property type="match status" value="1"/>
</dbReference>
<dbReference type="PROSITE" id="PS50110">
    <property type="entry name" value="RESPONSE_REGULATORY"/>
    <property type="match status" value="1"/>
</dbReference>
<dbReference type="InterPro" id="IPR011006">
    <property type="entry name" value="CheY-like_superfamily"/>
</dbReference>
<evidence type="ECO:0000313" key="5">
    <source>
        <dbReference type="EMBL" id="KIP01217.1"/>
    </source>
</evidence>
<dbReference type="EMBL" id="KN840858">
    <property type="protein sequence ID" value="KIP01217.1"/>
    <property type="molecule type" value="Genomic_DNA"/>
</dbReference>
<evidence type="ECO:0000313" key="6">
    <source>
        <dbReference type="Proteomes" id="UP000053257"/>
    </source>
</evidence>
<dbReference type="HOGENOM" id="CLU_000445_69_12_1"/>
<evidence type="ECO:0000259" key="4">
    <source>
        <dbReference type="PROSITE" id="PS50110"/>
    </source>
</evidence>
<dbReference type="SMART" id="SM00448">
    <property type="entry name" value="REC"/>
    <property type="match status" value="1"/>
</dbReference>
<feature type="domain" description="Response regulatory" evidence="4">
    <location>
        <begin position="21"/>
        <end position="135"/>
    </location>
</feature>
<reference evidence="5 6" key="1">
    <citation type="journal article" date="2014" name="PLoS Genet.">
        <title>Analysis of the Phlebiopsis gigantea genome, transcriptome and secretome provides insight into its pioneer colonization strategies of wood.</title>
        <authorList>
            <person name="Hori C."/>
            <person name="Ishida T."/>
            <person name="Igarashi K."/>
            <person name="Samejima M."/>
            <person name="Suzuki H."/>
            <person name="Master E."/>
            <person name="Ferreira P."/>
            <person name="Ruiz-Duenas F.J."/>
            <person name="Held B."/>
            <person name="Canessa P."/>
            <person name="Larrondo L.F."/>
            <person name="Schmoll M."/>
            <person name="Druzhinina I.S."/>
            <person name="Kubicek C.P."/>
            <person name="Gaskell J.A."/>
            <person name="Kersten P."/>
            <person name="St John F."/>
            <person name="Glasner J."/>
            <person name="Sabat G."/>
            <person name="Splinter BonDurant S."/>
            <person name="Syed K."/>
            <person name="Yadav J."/>
            <person name="Mgbeahuruike A.C."/>
            <person name="Kovalchuk A."/>
            <person name="Asiegbu F.O."/>
            <person name="Lackner G."/>
            <person name="Hoffmeister D."/>
            <person name="Rencoret J."/>
            <person name="Gutierrez A."/>
            <person name="Sun H."/>
            <person name="Lindquist E."/>
            <person name="Barry K."/>
            <person name="Riley R."/>
            <person name="Grigoriev I.V."/>
            <person name="Henrissat B."/>
            <person name="Kues U."/>
            <person name="Berka R.M."/>
            <person name="Martinez A.T."/>
            <person name="Covert S.F."/>
            <person name="Blanchette R.A."/>
            <person name="Cullen D."/>
        </authorList>
    </citation>
    <scope>NUCLEOTIDE SEQUENCE [LARGE SCALE GENOMIC DNA]</scope>
    <source>
        <strain evidence="5 6">11061_1 CR5-6</strain>
    </source>
</reference>
<keyword evidence="1 3" id="KW-0597">Phosphoprotein</keyword>
<dbReference type="SUPFAM" id="SSF52172">
    <property type="entry name" value="CheY-like"/>
    <property type="match status" value="1"/>
</dbReference>
<dbReference type="PANTHER" id="PTHR45339:SF1">
    <property type="entry name" value="HYBRID SIGNAL TRANSDUCTION HISTIDINE KINASE J"/>
    <property type="match status" value="1"/>
</dbReference>